<sequence>MKMYRQDKYVWILTAVCIVSLFLFLGEALFNTRGEPREAVVALSMLEKGNWILPVNNGVDMAYKPPLFHWCIALASTVVGQVTEYTSRMPSALALTVMVLAGYAFYAKRRGREVAFIMALL</sequence>
<dbReference type="AlphaFoldDB" id="A0A9E2LEF2"/>
<dbReference type="EC" id="2.4.-.-" evidence="9"/>
<comment type="caution">
    <text evidence="9">The sequence shown here is derived from an EMBL/GenBank/DDBJ whole genome shotgun (WGS) entry which is preliminary data.</text>
</comment>
<keyword evidence="6 8" id="KW-1133">Transmembrane helix</keyword>
<evidence type="ECO:0000256" key="2">
    <source>
        <dbReference type="ARBA" id="ARBA00022475"/>
    </source>
</evidence>
<dbReference type="PANTHER" id="PTHR33908">
    <property type="entry name" value="MANNOSYLTRANSFERASE YKCB-RELATED"/>
    <property type="match status" value="1"/>
</dbReference>
<feature type="transmembrane region" description="Helical" evidence="8">
    <location>
        <begin position="9"/>
        <end position="30"/>
    </location>
</feature>
<evidence type="ECO:0000256" key="8">
    <source>
        <dbReference type="SAM" id="Phobius"/>
    </source>
</evidence>
<evidence type="ECO:0000313" key="9">
    <source>
        <dbReference type="EMBL" id="MBU3854822.1"/>
    </source>
</evidence>
<dbReference type="GO" id="GO:0016763">
    <property type="term" value="F:pentosyltransferase activity"/>
    <property type="evidence" value="ECO:0007669"/>
    <property type="project" value="TreeGrafter"/>
</dbReference>
<dbReference type="EMBL" id="JAHLFU010000289">
    <property type="protein sequence ID" value="MBU3854822.1"/>
    <property type="molecule type" value="Genomic_DNA"/>
</dbReference>
<evidence type="ECO:0000256" key="4">
    <source>
        <dbReference type="ARBA" id="ARBA00022679"/>
    </source>
</evidence>
<keyword evidence="3 9" id="KW-0328">Glycosyltransferase</keyword>
<dbReference type="GO" id="GO:0009103">
    <property type="term" value="P:lipopolysaccharide biosynthetic process"/>
    <property type="evidence" value="ECO:0007669"/>
    <property type="project" value="UniProtKB-ARBA"/>
</dbReference>
<keyword evidence="4 9" id="KW-0808">Transferase</keyword>
<dbReference type="InterPro" id="IPR050297">
    <property type="entry name" value="LipidA_mod_glycosyltrf_83"/>
</dbReference>
<reference evidence="9" key="1">
    <citation type="journal article" date="2021" name="PeerJ">
        <title>Extensive microbial diversity within the chicken gut microbiome revealed by metagenomics and culture.</title>
        <authorList>
            <person name="Gilroy R."/>
            <person name="Ravi A."/>
            <person name="Getino M."/>
            <person name="Pursley I."/>
            <person name="Horton D.L."/>
            <person name="Alikhan N.F."/>
            <person name="Baker D."/>
            <person name="Gharbi K."/>
            <person name="Hall N."/>
            <person name="Watson M."/>
            <person name="Adriaenssens E.M."/>
            <person name="Foster-Nyarko E."/>
            <person name="Jarju S."/>
            <person name="Secka A."/>
            <person name="Antonio M."/>
            <person name="Oren A."/>
            <person name="Chaudhuri R.R."/>
            <person name="La Ragione R."/>
            <person name="Hildebrand F."/>
            <person name="Pallen M.J."/>
        </authorList>
    </citation>
    <scope>NUCLEOTIDE SEQUENCE</scope>
    <source>
        <strain evidence="9">G3-2149</strain>
    </source>
</reference>
<gene>
    <name evidence="9" type="ORF">H9789_13610</name>
</gene>
<dbReference type="PANTHER" id="PTHR33908:SF3">
    <property type="entry name" value="UNDECAPRENYL PHOSPHATE-ALPHA-4-AMINO-4-DEOXY-L-ARABINOSE ARABINOSYL TRANSFERASE"/>
    <property type="match status" value="1"/>
</dbReference>
<evidence type="ECO:0000256" key="6">
    <source>
        <dbReference type="ARBA" id="ARBA00022989"/>
    </source>
</evidence>
<evidence type="ECO:0000256" key="5">
    <source>
        <dbReference type="ARBA" id="ARBA00022692"/>
    </source>
</evidence>
<feature type="transmembrane region" description="Helical" evidence="8">
    <location>
        <begin position="89"/>
        <end position="106"/>
    </location>
</feature>
<name>A0A9E2LEF2_9BACT</name>
<proteinExistence type="predicted"/>
<organism evidence="9 10">
    <name type="scientific">Candidatus Paraprevotella stercoravium</name>
    <dbReference type="NCBI Taxonomy" id="2838725"/>
    <lineage>
        <taxon>Bacteria</taxon>
        <taxon>Pseudomonadati</taxon>
        <taxon>Bacteroidota</taxon>
        <taxon>Bacteroidia</taxon>
        <taxon>Bacteroidales</taxon>
        <taxon>Prevotellaceae</taxon>
        <taxon>Paraprevotella</taxon>
    </lineage>
</organism>
<evidence type="ECO:0000256" key="3">
    <source>
        <dbReference type="ARBA" id="ARBA00022676"/>
    </source>
</evidence>
<protein>
    <submittedName>
        <fullName evidence="9">Glycosyltransferase family 39 protein</fullName>
        <ecNumber evidence="9">2.4.-.-</ecNumber>
    </submittedName>
</protein>
<reference evidence="9" key="2">
    <citation type="submission" date="2021-04" db="EMBL/GenBank/DDBJ databases">
        <authorList>
            <person name="Gilroy R."/>
        </authorList>
    </citation>
    <scope>NUCLEOTIDE SEQUENCE</scope>
    <source>
        <strain evidence="9">G3-2149</strain>
    </source>
</reference>
<dbReference type="Proteomes" id="UP000823865">
    <property type="component" value="Unassembled WGS sequence"/>
</dbReference>
<accession>A0A9E2LEF2</accession>
<comment type="subcellular location">
    <subcellularLocation>
        <location evidence="1">Cell membrane</location>
        <topology evidence="1">Multi-pass membrane protein</topology>
    </subcellularLocation>
</comment>
<dbReference type="GO" id="GO:0010041">
    <property type="term" value="P:response to iron(III) ion"/>
    <property type="evidence" value="ECO:0007669"/>
    <property type="project" value="TreeGrafter"/>
</dbReference>
<keyword evidence="5 8" id="KW-0812">Transmembrane</keyword>
<keyword evidence="2" id="KW-1003">Cell membrane</keyword>
<evidence type="ECO:0000313" key="10">
    <source>
        <dbReference type="Proteomes" id="UP000823865"/>
    </source>
</evidence>
<evidence type="ECO:0000256" key="7">
    <source>
        <dbReference type="ARBA" id="ARBA00023136"/>
    </source>
</evidence>
<evidence type="ECO:0000256" key="1">
    <source>
        <dbReference type="ARBA" id="ARBA00004651"/>
    </source>
</evidence>
<feature type="non-terminal residue" evidence="9">
    <location>
        <position position="121"/>
    </location>
</feature>
<dbReference type="GO" id="GO:0005886">
    <property type="term" value="C:plasma membrane"/>
    <property type="evidence" value="ECO:0007669"/>
    <property type="project" value="UniProtKB-SubCell"/>
</dbReference>
<keyword evidence="7 8" id="KW-0472">Membrane</keyword>